<dbReference type="InterPro" id="IPR006578">
    <property type="entry name" value="MADF-dom"/>
</dbReference>
<dbReference type="PANTHER" id="PTHR21505">
    <property type="entry name" value="MADF DOMAIN-CONTAINING PROTEIN-RELATED"/>
    <property type="match status" value="1"/>
</dbReference>
<dbReference type="EMBL" id="GGFK01009290">
    <property type="protein sequence ID" value="MBW42611.1"/>
    <property type="molecule type" value="Transcribed_RNA"/>
</dbReference>
<dbReference type="Pfam" id="PF10545">
    <property type="entry name" value="MADF_DNA_bdg"/>
    <property type="match status" value="1"/>
</dbReference>
<dbReference type="PROSITE" id="PS51029">
    <property type="entry name" value="MADF"/>
    <property type="match status" value="1"/>
</dbReference>
<feature type="compositionally biased region" description="Basic and acidic residues" evidence="1">
    <location>
        <begin position="266"/>
        <end position="283"/>
    </location>
</feature>
<feature type="compositionally biased region" description="Basic and acidic residues" evidence="1">
    <location>
        <begin position="157"/>
        <end position="170"/>
    </location>
</feature>
<feature type="region of interest" description="Disordered" evidence="1">
    <location>
        <begin position="115"/>
        <end position="170"/>
    </location>
</feature>
<evidence type="ECO:0000259" key="2">
    <source>
        <dbReference type="PROSITE" id="PS51029"/>
    </source>
</evidence>
<evidence type="ECO:0000256" key="1">
    <source>
        <dbReference type="SAM" id="MobiDB-lite"/>
    </source>
</evidence>
<feature type="compositionally biased region" description="Polar residues" evidence="1">
    <location>
        <begin position="140"/>
        <end position="152"/>
    </location>
</feature>
<proteinExistence type="predicted"/>
<dbReference type="AlphaFoldDB" id="A0A2M4AP95"/>
<feature type="domain" description="MADF" evidence="2">
    <location>
        <begin position="17"/>
        <end position="115"/>
    </location>
</feature>
<evidence type="ECO:0000313" key="3">
    <source>
        <dbReference type="EMBL" id="MBW42611.1"/>
    </source>
</evidence>
<accession>A0A2M4AP95</accession>
<organism evidence="3">
    <name type="scientific">Anopheles triannulatus</name>
    <dbReference type="NCBI Taxonomy" id="58253"/>
    <lineage>
        <taxon>Eukaryota</taxon>
        <taxon>Metazoa</taxon>
        <taxon>Ecdysozoa</taxon>
        <taxon>Arthropoda</taxon>
        <taxon>Hexapoda</taxon>
        <taxon>Insecta</taxon>
        <taxon>Pterygota</taxon>
        <taxon>Neoptera</taxon>
        <taxon>Endopterygota</taxon>
        <taxon>Diptera</taxon>
        <taxon>Nematocera</taxon>
        <taxon>Culicoidea</taxon>
        <taxon>Culicidae</taxon>
        <taxon>Anophelinae</taxon>
        <taxon>Anopheles</taxon>
    </lineage>
</organism>
<name>A0A2M4AP95_9DIPT</name>
<feature type="region of interest" description="Disordered" evidence="1">
    <location>
        <begin position="259"/>
        <end position="298"/>
    </location>
</feature>
<reference evidence="3" key="1">
    <citation type="submission" date="2018-01" db="EMBL/GenBank/DDBJ databases">
        <title>An insight into the sialome of Amazonian anophelines.</title>
        <authorList>
            <person name="Ribeiro J.M."/>
            <person name="Scarpassa V."/>
            <person name="Calvo E."/>
        </authorList>
    </citation>
    <scope>NUCLEOTIDE SEQUENCE</scope>
    <source>
        <tissue evidence="3">Salivary glands</tissue>
    </source>
</reference>
<sequence length="298" mass="34712">MQSYKKSKQDERQFWREFLKLYRALPELWKVKSEGYRNRFRRNKAYQLLIAKMKKFDPRADKASVSAKINSFRSAYRRELRKVQDSMRDDCGADDVYIPTLWFYRDLEFLRHEENESPEPSMLDDAEWKEEHHDSEADETSSQTSQPQATFSNKRKRQDESKTNGEDSRMNELLSLACKRLATPPSETHMLARAWRTDYEKLSPDQQLYAKKFISDILFEGQLGALHRNSVTVNDPPPPQPIITNLQCAPLIGYDPVAPSPSNVAMHEDSRHASGQIKQEHESTPAYPSLLKDEQLID</sequence>
<dbReference type="SMART" id="SM00595">
    <property type="entry name" value="MADF"/>
    <property type="match status" value="1"/>
</dbReference>
<dbReference type="PANTHER" id="PTHR21505:SF8">
    <property type="entry name" value="DPT-YFP REPRESSOR BY OVEREXPRESSION, ISOFORM D-RELATED"/>
    <property type="match status" value="1"/>
</dbReference>
<protein>
    <submittedName>
        <fullName evidence="3">Putative alcohol dehydrogenase transcription factor myb/sant-like protein</fullName>
    </submittedName>
</protein>